<dbReference type="PANTHER" id="PTHR28014">
    <property type="entry name" value="NEGATIVE REGULATOR OF RAS-CAMP PATHWAY"/>
    <property type="match status" value="1"/>
</dbReference>
<dbReference type="GO" id="GO:0005737">
    <property type="term" value="C:cytoplasm"/>
    <property type="evidence" value="ECO:0007669"/>
    <property type="project" value="TreeGrafter"/>
</dbReference>
<dbReference type="GO" id="GO:0006808">
    <property type="term" value="P:regulation of nitrogen utilization"/>
    <property type="evidence" value="ECO:0007669"/>
    <property type="project" value="TreeGrafter"/>
</dbReference>
<comment type="caution">
    <text evidence="3">The sequence shown here is derived from an EMBL/GenBank/DDBJ whole genome shotgun (WGS) entry which is preliminary data.</text>
</comment>
<dbReference type="PANTHER" id="PTHR28014:SF1">
    <property type="entry name" value="NEGATIVE REGULATOR OF RAS-CAMP PATHWAY"/>
    <property type="match status" value="1"/>
</dbReference>
<sequence length="390" mass="42209">MSLDSHIKTGHGPPTCVGNSHTIKLPSSLNDLAIKSAPSGRSPKSNAIVGTVTPPANGYTPWMPGAYRSEQTTIGLPPPPSTPESNSSKDNSAEGKALLSSTATAVITNSPQKLSSMLAPRLSHNESSDARIGDSLNKKPSACSVQSAVRNLHRGNRTTQALRQGESAVRSGARGEHVHKSAIGDGDDTFDWEDDIEDDGKSSIDDTVFQRIECTDNLASRPSLITLMLAQNERANLLTNNTSQPPPPIQETRVARHEPCMGEPPKDPDEALPMRSLGVKPISKVPRSSSAQPITAIPTPILYQAALSPQATRRNMVATELSESLRCNMLLERQQKTKTSQASLKRRHTSHDVANLKQYPCMKASEDAVARSWNEYLLKDAFNGYHSRGW</sequence>
<dbReference type="GO" id="GO:0031930">
    <property type="term" value="P:mitochondria-nucleus signaling pathway"/>
    <property type="evidence" value="ECO:0007669"/>
    <property type="project" value="TreeGrafter"/>
</dbReference>
<proteinExistence type="predicted"/>
<gene>
    <name evidence="3" type="ORF">QQS21_008620</name>
</gene>
<evidence type="ECO:0000313" key="3">
    <source>
        <dbReference type="EMBL" id="KAK2593677.1"/>
    </source>
</evidence>
<keyword evidence="4" id="KW-1185">Reference proteome</keyword>
<dbReference type="Proteomes" id="UP001251528">
    <property type="component" value="Unassembled WGS sequence"/>
</dbReference>
<dbReference type="AlphaFoldDB" id="A0AAJ0CLA7"/>
<feature type="region of interest" description="Disordered" evidence="1">
    <location>
        <begin position="34"/>
        <end position="97"/>
    </location>
</feature>
<feature type="domain" description="DUF3295" evidence="2">
    <location>
        <begin position="107"/>
        <end position="390"/>
    </location>
</feature>
<dbReference type="EMBL" id="JASWJB010000200">
    <property type="protein sequence ID" value="KAK2593677.1"/>
    <property type="molecule type" value="Genomic_DNA"/>
</dbReference>
<name>A0AAJ0CLA7_9HYPO</name>
<dbReference type="GO" id="GO:0000122">
    <property type="term" value="P:negative regulation of transcription by RNA polymerase II"/>
    <property type="evidence" value="ECO:0007669"/>
    <property type="project" value="TreeGrafter"/>
</dbReference>
<feature type="region of interest" description="Disordered" evidence="1">
    <location>
        <begin position="1"/>
        <end position="20"/>
    </location>
</feature>
<evidence type="ECO:0000256" key="1">
    <source>
        <dbReference type="SAM" id="MobiDB-lite"/>
    </source>
</evidence>
<evidence type="ECO:0000313" key="4">
    <source>
        <dbReference type="Proteomes" id="UP001251528"/>
    </source>
</evidence>
<dbReference type="InterPro" id="IPR053043">
    <property type="entry name" value="Ras-cAMP_regulatory"/>
</dbReference>
<reference evidence="3" key="1">
    <citation type="submission" date="2023-06" db="EMBL/GenBank/DDBJ databases">
        <title>Conoideocrella luteorostrata (Hypocreales: Clavicipitaceae), a potential biocontrol fungus for elongate hemlock scale in United States Christmas tree production areas.</title>
        <authorList>
            <person name="Barrett H."/>
            <person name="Lovett B."/>
            <person name="Macias A.M."/>
            <person name="Stajich J.E."/>
            <person name="Kasson M.T."/>
        </authorList>
    </citation>
    <scope>NUCLEOTIDE SEQUENCE</scope>
    <source>
        <strain evidence="3">ARSEF 14590</strain>
    </source>
</reference>
<organism evidence="3 4">
    <name type="scientific">Conoideocrella luteorostrata</name>
    <dbReference type="NCBI Taxonomy" id="1105319"/>
    <lineage>
        <taxon>Eukaryota</taxon>
        <taxon>Fungi</taxon>
        <taxon>Dikarya</taxon>
        <taxon>Ascomycota</taxon>
        <taxon>Pezizomycotina</taxon>
        <taxon>Sordariomycetes</taxon>
        <taxon>Hypocreomycetidae</taxon>
        <taxon>Hypocreales</taxon>
        <taxon>Clavicipitaceae</taxon>
        <taxon>Conoideocrella</taxon>
    </lineage>
</organism>
<accession>A0AAJ0CLA7</accession>
<feature type="region of interest" description="Disordered" evidence="1">
    <location>
        <begin position="165"/>
        <end position="191"/>
    </location>
</feature>
<dbReference type="InterPro" id="IPR021711">
    <property type="entry name" value="DUF3295"/>
</dbReference>
<evidence type="ECO:0000259" key="2">
    <source>
        <dbReference type="Pfam" id="PF11702"/>
    </source>
</evidence>
<dbReference type="Pfam" id="PF11702">
    <property type="entry name" value="DUF3295"/>
    <property type="match status" value="1"/>
</dbReference>
<protein>
    <recommendedName>
        <fullName evidence="2">DUF3295 domain-containing protein</fullName>
    </recommendedName>
</protein>